<reference evidence="13 14" key="1">
    <citation type="submission" date="2017-05" db="EMBL/GenBank/DDBJ databases">
        <title>Full genome sequence of Pseudorhodoplanes sinuspersici.</title>
        <authorList>
            <person name="Dastgheib S.M.M."/>
            <person name="Shavandi M."/>
            <person name="Tirandaz H."/>
        </authorList>
    </citation>
    <scope>NUCLEOTIDE SEQUENCE [LARGE SCALE GENOMIC DNA]</scope>
    <source>
        <strain evidence="13 14">RIPI110</strain>
    </source>
</reference>
<dbReference type="OrthoDB" id="9757546at2"/>
<dbReference type="Pfam" id="PF07732">
    <property type="entry name" value="Cu-oxidase_3"/>
    <property type="match status" value="1"/>
</dbReference>
<feature type="chain" id="PRO_5012009513" description="Multicopper oxidase CueO" evidence="9">
    <location>
        <begin position="35"/>
        <end position="516"/>
    </location>
</feature>
<evidence type="ECO:0000256" key="5">
    <source>
        <dbReference type="ARBA" id="ARBA00041027"/>
    </source>
</evidence>
<sequence>MSNRNLFTRRQALMLSSTAAASLALGGLPGWAFGASATAPSLPIPTLIEARNSEQVTLTLQKTRHRFGAGAAVAATGISSSYLGPVVRVRSGETVPFRAENRLDEETTLHWHGLLIPSHVDGGPHNTIKPGGVWTPELPVKQPPATTWFHPHPHGNTARQVYGGLAGMMIVSDGEDRERGLPQTYGVDDIPIVLQDKRFGRNGELVYQPTMMDLMHGFRGDTLLVNGAINPVANIPAGFVRLRLLNAANARNFDLRFSDRRPFFVVASDAGYLPEPVEVRRLVIAPAERYEILVNVTDGRPVDLVTAPDTLGGMGPGMMMQMGRLSSSAAETQTLMRLKPDPLLPAKVTRLPRTLTTLASPDIPSVVQWRTFVLNPMQGMNTAAMGGMSASGGATDQSGDHDHAAAAQMMSINGRPFSMGRVDVTTKLGTSEIWEIVSAAMAHPFHMHGASFRILSNNGRKPRAEQSGWKDVILVEDQAEILVRFDSPAPPKMPFMYHCHILEHEDHGMMGQFAVV</sequence>
<dbReference type="KEGG" id="psin:CAK95_03555"/>
<evidence type="ECO:0000259" key="11">
    <source>
        <dbReference type="Pfam" id="PF07731"/>
    </source>
</evidence>
<dbReference type="PANTHER" id="PTHR48267">
    <property type="entry name" value="CUPREDOXIN SUPERFAMILY PROTEIN"/>
    <property type="match status" value="1"/>
</dbReference>
<feature type="signal peptide" evidence="9">
    <location>
        <begin position="1"/>
        <end position="34"/>
    </location>
</feature>
<evidence type="ECO:0000256" key="7">
    <source>
        <dbReference type="ARBA" id="ARBA00043090"/>
    </source>
</evidence>
<dbReference type="EMBL" id="CP021112">
    <property type="protein sequence ID" value="ARQ02723.1"/>
    <property type="molecule type" value="Genomic_DNA"/>
</dbReference>
<dbReference type="PROSITE" id="PS51318">
    <property type="entry name" value="TAT"/>
    <property type="match status" value="1"/>
</dbReference>
<dbReference type="SUPFAM" id="SSF49503">
    <property type="entry name" value="Cupredoxins"/>
    <property type="match status" value="3"/>
</dbReference>
<evidence type="ECO:0000256" key="8">
    <source>
        <dbReference type="ARBA" id="ARBA00048092"/>
    </source>
</evidence>
<evidence type="ECO:0000256" key="2">
    <source>
        <dbReference type="ARBA" id="ARBA00022723"/>
    </source>
</evidence>
<dbReference type="InterPro" id="IPR006311">
    <property type="entry name" value="TAT_signal"/>
</dbReference>
<evidence type="ECO:0000256" key="9">
    <source>
        <dbReference type="SAM" id="SignalP"/>
    </source>
</evidence>
<comment type="subunit">
    <text evidence="1">Monomer.</text>
</comment>
<evidence type="ECO:0000256" key="1">
    <source>
        <dbReference type="ARBA" id="ARBA00011245"/>
    </source>
</evidence>
<dbReference type="AlphaFoldDB" id="A0A1W6ZZG9"/>
<dbReference type="Pfam" id="PF07731">
    <property type="entry name" value="Cu-oxidase_2"/>
    <property type="match status" value="1"/>
</dbReference>
<dbReference type="RefSeq" id="WP_086091162.1">
    <property type="nucleotide sequence ID" value="NZ_CP021112.1"/>
</dbReference>
<dbReference type="CDD" id="cd13890">
    <property type="entry name" value="CuRO_3_CueO_FtsP"/>
    <property type="match status" value="1"/>
</dbReference>
<dbReference type="Gene3D" id="2.60.40.420">
    <property type="entry name" value="Cupredoxins - blue copper proteins"/>
    <property type="match status" value="3"/>
</dbReference>
<evidence type="ECO:0000313" key="13">
    <source>
        <dbReference type="EMBL" id="ARQ02723.1"/>
    </source>
</evidence>
<dbReference type="CDD" id="cd13867">
    <property type="entry name" value="CuRO_2_CueO_FtsP"/>
    <property type="match status" value="1"/>
</dbReference>
<dbReference type="GO" id="GO:0016491">
    <property type="term" value="F:oxidoreductase activity"/>
    <property type="evidence" value="ECO:0007669"/>
    <property type="project" value="UniProtKB-KW"/>
</dbReference>
<feature type="domain" description="Plastocyanin-like" evidence="12">
    <location>
        <begin position="62"/>
        <end position="174"/>
    </location>
</feature>
<dbReference type="InterPro" id="IPR008972">
    <property type="entry name" value="Cupredoxin"/>
</dbReference>
<dbReference type="EC" id="1.16.3.4" evidence="4"/>
<evidence type="ECO:0000259" key="10">
    <source>
        <dbReference type="Pfam" id="PF00394"/>
    </source>
</evidence>
<accession>A0A1W6ZZG9</accession>
<evidence type="ECO:0000256" key="4">
    <source>
        <dbReference type="ARBA" id="ARBA00038978"/>
    </source>
</evidence>
<keyword evidence="9" id="KW-0732">Signal</keyword>
<dbReference type="InterPro" id="IPR011707">
    <property type="entry name" value="Cu-oxidase-like_N"/>
</dbReference>
<evidence type="ECO:0000256" key="6">
    <source>
        <dbReference type="ARBA" id="ARBA00042896"/>
    </source>
</evidence>
<feature type="domain" description="Plastocyanin-like" evidence="11">
    <location>
        <begin position="407"/>
        <end position="515"/>
    </location>
</feature>
<dbReference type="PANTHER" id="PTHR48267:SF1">
    <property type="entry name" value="BILIRUBIN OXIDASE"/>
    <property type="match status" value="1"/>
</dbReference>
<dbReference type="InterPro" id="IPR001117">
    <property type="entry name" value="Cu-oxidase_2nd"/>
</dbReference>
<comment type="catalytic activity">
    <reaction evidence="8">
        <text>4 Cu(+) + O2 + 4 H(+) = 4 Cu(2+) + 2 H2O</text>
        <dbReference type="Rhea" id="RHEA:30083"/>
        <dbReference type="ChEBI" id="CHEBI:15377"/>
        <dbReference type="ChEBI" id="CHEBI:15378"/>
        <dbReference type="ChEBI" id="CHEBI:15379"/>
        <dbReference type="ChEBI" id="CHEBI:29036"/>
        <dbReference type="ChEBI" id="CHEBI:49552"/>
        <dbReference type="EC" id="1.16.3.4"/>
    </reaction>
    <physiologicalReaction direction="left-to-right" evidence="8">
        <dbReference type="Rhea" id="RHEA:30084"/>
    </physiologicalReaction>
</comment>
<dbReference type="Pfam" id="PF00394">
    <property type="entry name" value="Cu-oxidase"/>
    <property type="match status" value="1"/>
</dbReference>
<organism evidence="13 14">
    <name type="scientific">Pseudorhodoplanes sinuspersici</name>
    <dbReference type="NCBI Taxonomy" id="1235591"/>
    <lineage>
        <taxon>Bacteria</taxon>
        <taxon>Pseudomonadati</taxon>
        <taxon>Pseudomonadota</taxon>
        <taxon>Alphaproteobacteria</taxon>
        <taxon>Hyphomicrobiales</taxon>
        <taxon>Pseudorhodoplanes</taxon>
    </lineage>
</organism>
<dbReference type="STRING" id="1235591.CAK95_03555"/>
<evidence type="ECO:0000313" key="14">
    <source>
        <dbReference type="Proteomes" id="UP000194137"/>
    </source>
</evidence>
<keyword evidence="2" id="KW-0479">Metal-binding</keyword>
<keyword evidence="14" id="KW-1185">Reference proteome</keyword>
<dbReference type="InterPro" id="IPR045087">
    <property type="entry name" value="Cu-oxidase_fam"/>
</dbReference>
<proteinExistence type="predicted"/>
<feature type="domain" description="Plastocyanin-like" evidence="10">
    <location>
        <begin position="239"/>
        <end position="297"/>
    </location>
</feature>
<evidence type="ECO:0000256" key="3">
    <source>
        <dbReference type="ARBA" id="ARBA00023002"/>
    </source>
</evidence>
<dbReference type="InterPro" id="IPR011706">
    <property type="entry name" value="Cu-oxidase_C"/>
</dbReference>
<name>A0A1W6ZZG9_9HYPH</name>
<dbReference type="PROSITE" id="PS00080">
    <property type="entry name" value="MULTICOPPER_OXIDASE2"/>
    <property type="match status" value="1"/>
</dbReference>
<gene>
    <name evidence="13" type="ORF">CAK95_03555</name>
</gene>
<dbReference type="NCBIfam" id="NF008205">
    <property type="entry name" value="PRK10965.1"/>
    <property type="match status" value="1"/>
</dbReference>
<protein>
    <recommendedName>
        <fullName evidence="5">Multicopper oxidase CueO</fullName>
        <ecNumber evidence="4">1.16.3.4</ecNumber>
    </recommendedName>
    <alternativeName>
        <fullName evidence="6">Copper efflux oxidase</fullName>
    </alternativeName>
    <alternativeName>
        <fullName evidence="7">Cuprous oxidase</fullName>
    </alternativeName>
</protein>
<dbReference type="Proteomes" id="UP000194137">
    <property type="component" value="Chromosome"/>
</dbReference>
<evidence type="ECO:0000259" key="12">
    <source>
        <dbReference type="Pfam" id="PF07732"/>
    </source>
</evidence>
<keyword evidence="3" id="KW-0560">Oxidoreductase</keyword>
<dbReference type="InterPro" id="IPR002355">
    <property type="entry name" value="Cu_oxidase_Cu_BS"/>
</dbReference>
<dbReference type="GO" id="GO:0005507">
    <property type="term" value="F:copper ion binding"/>
    <property type="evidence" value="ECO:0007669"/>
    <property type="project" value="InterPro"/>
</dbReference>